<dbReference type="GO" id="GO:0016787">
    <property type="term" value="F:hydrolase activity"/>
    <property type="evidence" value="ECO:0007669"/>
    <property type="project" value="UniProtKB-KW"/>
</dbReference>
<dbReference type="AlphaFoldDB" id="A0A365YFV5"/>
<dbReference type="PANTHER" id="PTHR43283:SF7">
    <property type="entry name" value="BETA-LACTAMASE-RELATED DOMAIN-CONTAINING PROTEIN"/>
    <property type="match status" value="1"/>
</dbReference>
<dbReference type="EMBL" id="POAF01000003">
    <property type="protein sequence ID" value="RBM01552.1"/>
    <property type="molecule type" value="Genomic_DNA"/>
</dbReference>
<feature type="domain" description="Beta-lactamase-related" evidence="1">
    <location>
        <begin position="93"/>
        <end position="390"/>
    </location>
</feature>
<gene>
    <name evidence="2" type="ORF">C1H84_06780</name>
</gene>
<dbReference type="SUPFAM" id="SSF56601">
    <property type="entry name" value="beta-lactamase/transpeptidase-like"/>
    <property type="match status" value="1"/>
</dbReference>
<accession>A0A365YFV5</accession>
<dbReference type="Gene3D" id="3.40.710.10">
    <property type="entry name" value="DD-peptidase/beta-lactamase superfamily"/>
    <property type="match status" value="1"/>
</dbReference>
<proteinExistence type="predicted"/>
<keyword evidence="2" id="KW-0378">Hydrolase</keyword>
<dbReference type="Proteomes" id="UP000252167">
    <property type="component" value="Unassembled WGS sequence"/>
</dbReference>
<dbReference type="Pfam" id="PF00144">
    <property type="entry name" value="Beta-lactamase"/>
    <property type="match status" value="1"/>
</dbReference>
<organism evidence="2 3">
    <name type="scientific">Glutamicibacter soli</name>
    <dbReference type="NCBI Taxonomy" id="453836"/>
    <lineage>
        <taxon>Bacteria</taxon>
        <taxon>Bacillati</taxon>
        <taxon>Actinomycetota</taxon>
        <taxon>Actinomycetes</taxon>
        <taxon>Micrococcales</taxon>
        <taxon>Micrococcaceae</taxon>
        <taxon>Glutamicibacter</taxon>
    </lineage>
</organism>
<dbReference type="InterPro" id="IPR012338">
    <property type="entry name" value="Beta-lactam/transpept-like"/>
</dbReference>
<comment type="caution">
    <text evidence="2">The sequence shown here is derived from an EMBL/GenBank/DDBJ whole genome shotgun (WGS) entry which is preliminary data.</text>
</comment>
<sequence length="410" mass="44263">MDIDSAGPPGDGVLPARPEPAGALSIANWQAPQNVKRSFQNIARIHPTVRVSRGDGPIVKLPLAEEKLGKLEVAKSSFTDPALTVRGVIHATNTDAVLVIHNGRILWEKYYNTMTAQSDHLLMSVSKTLVGTLAGALADAGLLDVSRQVCSYVPSLARTGYAGASVRDILDMRSGIQFSEEYLDPNAEVRLLEEAIGWAPERGSIGPVGMYDFLLTLKAKGPHGGPFEYRSCETDVLGWVCEAAGGAPMQQLLSEYVWSKLGAQQDLLMGVDQFGTGMFDGGFNTTLRDLARFGHLYVNGGRALTGKAVLSPAWIEDTFRQSDELFQAFAQSPGENLMPGGRYRNQIWFPNPATNAAVALGIHGQMIYMDPAVKLVAVKLSSWPLPQDASKLFPTLRAFEAVARHLGCPA</sequence>
<reference evidence="2 3" key="1">
    <citation type="submission" date="2018-01" db="EMBL/GenBank/DDBJ databases">
        <title>Glutamicibacter soli strain NHPC-3 Whole genome sequence and assembly.</title>
        <authorList>
            <person name="Choudhury P."/>
            <person name="Gupta D."/>
            <person name="Sengupta K."/>
            <person name="Jawed A."/>
            <person name="Sultana N."/>
            <person name="Saha P."/>
        </authorList>
    </citation>
    <scope>NUCLEOTIDE SEQUENCE [LARGE SCALE GENOMIC DNA]</scope>
    <source>
        <strain evidence="2 3">NHPC-3</strain>
    </source>
</reference>
<evidence type="ECO:0000259" key="1">
    <source>
        <dbReference type="Pfam" id="PF00144"/>
    </source>
</evidence>
<dbReference type="RefSeq" id="WP_113606944.1">
    <property type="nucleotide sequence ID" value="NZ_POAF01000003.1"/>
</dbReference>
<protein>
    <submittedName>
        <fullName evidence="2">Hydrolase</fullName>
    </submittedName>
</protein>
<evidence type="ECO:0000313" key="3">
    <source>
        <dbReference type="Proteomes" id="UP000252167"/>
    </source>
</evidence>
<evidence type="ECO:0000313" key="2">
    <source>
        <dbReference type="EMBL" id="RBM01552.1"/>
    </source>
</evidence>
<dbReference type="InterPro" id="IPR050789">
    <property type="entry name" value="Diverse_Enzym_Activities"/>
</dbReference>
<name>A0A365YFV5_9MICC</name>
<dbReference type="PANTHER" id="PTHR43283">
    <property type="entry name" value="BETA-LACTAMASE-RELATED"/>
    <property type="match status" value="1"/>
</dbReference>
<dbReference type="InterPro" id="IPR001466">
    <property type="entry name" value="Beta-lactam-related"/>
</dbReference>
<keyword evidence="3" id="KW-1185">Reference proteome</keyword>